<feature type="region of interest" description="Disordered" evidence="1">
    <location>
        <begin position="32"/>
        <end position="59"/>
    </location>
</feature>
<organism evidence="2 3">
    <name type="scientific">Camelus dromedarius</name>
    <name type="common">Dromedary</name>
    <name type="synonym">Arabian camel</name>
    <dbReference type="NCBI Taxonomy" id="9838"/>
    <lineage>
        <taxon>Eukaryota</taxon>
        <taxon>Metazoa</taxon>
        <taxon>Chordata</taxon>
        <taxon>Craniata</taxon>
        <taxon>Vertebrata</taxon>
        <taxon>Euteleostomi</taxon>
        <taxon>Mammalia</taxon>
        <taxon>Eutheria</taxon>
        <taxon>Laurasiatheria</taxon>
        <taxon>Artiodactyla</taxon>
        <taxon>Tylopoda</taxon>
        <taxon>Camelidae</taxon>
        <taxon>Camelus</taxon>
    </lineage>
</organism>
<dbReference type="PANTHER" id="PTHR45834">
    <property type="entry name" value="RHO GUANINE NUCLEOTIDE EXCHANGE FACTOR 9-RELATED"/>
    <property type="match status" value="1"/>
</dbReference>
<feature type="region of interest" description="Disordered" evidence="1">
    <location>
        <begin position="78"/>
        <end position="106"/>
    </location>
</feature>
<sequence>MASPDPADQTLDAGCPRWAQRRRPISVIGGVGVYGGSQTGDTEHLLPQPAARPPVPAHQVPPYKAVSARFRPLAFSQSTPIGLDRVGRRRQMRASNSESRRPRWRG</sequence>
<protein>
    <submittedName>
        <fullName evidence="2">Spermatogenesis-associated protein 13</fullName>
    </submittedName>
</protein>
<evidence type="ECO:0000256" key="1">
    <source>
        <dbReference type="SAM" id="MobiDB-lite"/>
    </source>
</evidence>
<dbReference type="GO" id="GO:0030032">
    <property type="term" value="P:lamellipodium assembly"/>
    <property type="evidence" value="ECO:0007669"/>
    <property type="project" value="TreeGrafter"/>
</dbReference>
<feature type="non-terminal residue" evidence="2">
    <location>
        <position position="106"/>
    </location>
</feature>
<dbReference type="InterPro" id="IPR053086">
    <property type="entry name" value="RhoGEF_domain"/>
</dbReference>
<accession>A0A5N4D8P4</accession>
<keyword evidence="3" id="KW-1185">Reference proteome</keyword>
<evidence type="ECO:0000313" key="3">
    <source>
        <dbReference type="Proteomes" id="UP000299084"/>
    </source>
</evidence>
<dbReference type="GO" id="GO:0005085">
    <property type="term" value="F:guanyl-nucleotide exchange factor activity"/>
    <property type="evidence" value="ECO:0007669"/>
    <property type="project" value="TreeGrafter"/>
</dbReference>
<evidence type="ECO:0000313" key="2">
    <source>
        <dbReference type="EMBL" id="KAB1267420.1"/>
    </source>
</evidence>
<dbReference type="GO" id="GO:0005829">
    <property type="term" value="C:cytosol"/>
    <property type="evidence" value="ECO:0007669"/>
    <property type="project" value="TreeGrafter"/>
</dbReference>
<dbReference type="AlphaFoldDB" id="A0A5N4D8P4"/>
<gene>
    <name evidence="2" type="ORF">Cadr_000012467</name>
</gene>
<dbReference type="GO" id="GO:0046847">
    <property type="term" value="P:filopodium assembly"/>
    <property type="evidence" value="ECO:0007669"/>
    <property type="project" value="TreeGrafter"/>
</dbReference>
<dbReference type="PANTHER" id="PTHR45834:SF5">
    <property type="entry name" value="SPERMATOGENESIS-ASSOCIATED PROTEIN 13"/>
    <property type="match status" value="1"/>
</dbReference>
<name>A0A5N4D8P4_CAMDR</name>
<dbReference type="EMBL" id="JWIN03000014">
    <property type="protein sequence ID" value="KAB1267420.1"/>
    <property type="molecule type" value="Genomic_DNA"/>
</dbReference>
<dbReference type="Proteomes" id="UP000299084">
    <property type="component" value="Unassembled WGS sequence"/>
</dbReference>
<proteinExistence type="predicted"/>
<reference evidence="2 3" key="1">
    <citation type="journal article" date="2019" name="Mol. Ecol. Resour.">
        <title>Improving Illumina assemblies with Hi-C and long reads: an example with the North African dromedary.</title>
        <authorList>
            <person name="Elbers J.P."/>
            <person name="Rogers M.F."/>
            <person name="Perelman P.L."/>
            <person name="Proskuryakova A.A."/>
            <person name="Serdyukova N.A."/>
            <person name="Johnson W.E."/>
            <person name="Horin P."/>
            <person name="Corander J."/>
            <person name="Murphy D."/>
            <person name="Burger P.A."/>
        </authorList>
    </citation>
    <scope>NUCLEOTIDE SEQUENCE [LARGE SCALE GENOMIC DNA]</scope>
    <source>
        <strain evidence="2">Drom800</strain>
        <tissue evidence="2">Blood</tissue>
    </source>
</reference>
<comment type="caution">
    <text evidence="2">The sequence shown here is derived from an EMBL/GenBank/DDBJ whole genome shotgun (WGS) entry which is preliminary data.</text>
</comment>